<accession>A0A976IHU1</accession>
<sequence>MDGGQAVTASRRCIAVFALENATSDAAFAKDALVASRMNIKPKGKQQKMRAADFGGKVQQMVFFTDYPDPGLRGYKADHN</sequence>
<dbReference type="EMBL" id="SHOA02000012">
    <property type="protein sequence ID" value="TDH72089.1"/>
    <property type="molecule type" value="Genomic_DNA"/>
</dbReference>
<keyword evidence="2" id="KW-1185">Reference proteome</keyword>
<dbReference type="GeneID" id="94344561"/>
<dbReference type="Proteomes" id="UP000294530">
    <property type="component" value="Unassembled WGS sequence"/>
</dbReference>
<dbReference type="AlphaFoldDB" id="A0A976IHU1"/>
<dbReference type="KEGG" id="blac:94344561"/>
<proteinExistence type="predicted"/>
<evidence type="ECO:0000313" key="1">
    <source>
        <dbReference type="EMBL" id="TDH72089.1"/>
    </source>
</evidence>
<reference evidence="1 2" key="1">
    <citation type="journal article" date="2021" name="Genome Biol.">
        <title>AFLAP: assembly-free linkage analysis pipeline using k-mers from genome sequencing data.</title>
        <authorList>
            <person name="Fletcher K."/>
            <person name="Zhang L."/>
            <person name="Gil J."/>
            <person name="Han R."/>
            <person name="Cavanaugh K."/>
            <person name="Michelmore R."/>
        </authorList>
    </citation>
    <scope>NUCLEOTIDE SEQUENCE [LARGE SCALE GENOMIC DNA]</scope>
    <source>
        <strain evidence="1 2">SF5</strain>
    </source>
</reference>
<protein>
    <submittedName>
        <fullName evidence="1">Uncharacterized protein</fullName>
    </submittedName>
</protein>
<evidence type="ECO:0000313" key="2">
    <source>
        <dbReference type="Proteomes" id="UP000294530"/>
    </source>
</evidence>
<organism evidence="1 2">
    <name type="scientific">Bremia lactucae</name>
    <name type="common">Lettuce downy mildew</name>
    <dbReference type="NCBI Taxonomy" id="4779"/>
    <lineage>
        <taxon>Eukaryota</taxon>
        <taxon>Sar</taxon>
        <taxon>Stramenopiles</taxon>
        <taxon>Oomycota</taxon>
        <taxon>Peronosporomycetes</taxon>
        <taxon>Peronosporales</taxon>
        <taxon>Peronosporaceae</taxon>
        <taxon>Bremia</taxon>
    </lineage>
</organism>
<dbReference type="RefSeq" id="XP_067821588.1">
    <property type="nucleotide sequence ID" value="XM_067958890.1"/>
</dbReference>
<dbReference type="OrthoDB" id="61851at2759"/>
<name>A0A976IHU1_BRELC</name>
<gene>
    <name evidence="1" type="ORF">CCR75_000784</name>
</gene>
<comment type="caution">
    <text evidence="1">The sequence shown here is derived from an EMBL/GenBank/DDBJ whole genome shotgun (WGS) entry which is preliminary data.</text>
</comment>